<keyword evidence="3" id="KW-1185">Reference proteome</keyword>
<evidence type="ECO:0000256" key="1">
    <source>
        <dbReference type="SAM" id="MobiDB-lite"/>
    </source>
</evidence>
<name>A0A371D9G5_9APHY</name>
<gene>
    <name evidence="2" type="ORF">OH76DRAFT_560102</name>
</gene>
<evidence type="ECO:0000313" key="3">
    <source>
        <dbReference type="Proteomes" id="UP000256964"/>
    </source>
</evidence>
<dbReference type="EMBL" id="KZ857407">
    <property type="protein sequence ID" value="RDX49167.1"/>
    <property type="molecule type" value="Genomic_DNA"/>
</dbReference>
<evidence type="ECO:0000313" key="2">
    <source>
        <dbReference type="EMBL" id="RDX49167.1"/>
    </source>
</evidence>
<organism evidence="2 3">
    <name type="scientific">Lentinus brumalis</name>
    <dbReference type="NCBI Taxonomy" id="2498619"/>
    <lineage>
        <taxon>Eukaryota</taxon>
        <taxon>Fungi</taxon>
        <taxon>Dikarya</taxon>
        <taxon>Basidiomycota</taxon>
        <taxon>Agaricomycotina</taxon>
        <taxon>Agaricomycetes</taxon>
        <taxon>Polyporales</taxon>
        <taxon>Polyporaceae</taxon>
        <taxon>Lentinus</taxon>
    </lineage>
</organism>
<proteinExistence type="predicted"/>
<protein>
    <submittedName>
        <fullName evidence="2">Uncharacterized protein</fullName>
    </submittedName>
</protein>
<dbReference type="Proteomes" id="UP000256964">
    <property type="component" value="Unassembled WGS sequence"/>
</dbReference>
<reference evidence="2 3" key="1">
    <citation type="journal article" date="2018" name="Biotechnol. Biofuels">
        <title>Integrative visual omics of the white-rot fungus Polyporus brumalis exposes the biotechnological potential of its oxidative enzymes for delignifying raw plant biomass.</title>
        <authorList>
            <person name="Miyauchi S."/>
            <person name="Rancon A."/>
            <person name="Drula E."/>
            <person name="Hage H."/>
            <person name="Chaduli D."/>
            <person name="Favel A."/>
            <person name="Grisel S."/>
            <person name="Henrissat B."/>
            <person name="Herpoel-Gimbert I."/>
            <person name="Ruiz-Duenas F.J."/>
            <person name="Chevret D."/>
            <person name="Hainaut M."/>
            <person name="Lin J."/>
            <person name="Wang M."/>
            <person name="Pangilinan J."/>
            <person name="Lipzen A."/>
            <person name="Lesage-Meessen L."/>
            <person name="Navarro D."/>
            <person name="Riley R."/>
            <person name="Grigoriev I.V."/>
            <person name="Zhou S."/>
            <person name="Raouche S."/>
            <person name="Rosso M.N."/>
        </authorList>
    </citation>
    <scope>NUCLEOTIDE SEQUENCE [LARGE SCALE GENOMIC DNA]</scope>
    <source>
        <strain evidence="2 3">BRFM 1820</strain>
    </source>
</reference>
<feature type="region of interest" description="Disordered" evidence="1">
    <location>
        <begin position="8"/>
        <end position="28"/>
    </location>
</feature>
<accession>A0A371D9G5</accession>
<dbReference type="AlphaFoldDB" id="A0A371D9G5"/>
<dbReference type="OrthoDB" id="2741932at2759"/>
<sequence>MSNIAAQLASGTFAPPTEAGTPAPPSEALSVRRKIIPQGRTANRAYGIMLDEETLYRWGSKLYQEVRPRQSARLSEKELRDEIEDTLPATLMYVAREVYGAFPTIPRLRRNIVLLNPVQGTWLLVLKDNSSPAAFNVEVRSADVQGAITFLGLEDEHRRAKWYKVRVE</sequence>